<name>A0A7Y5EI89_9GAMM</name>
<feature type="chain" id="PRO_5030671142" evidence="1">
    <location>
        <begin position="19"/>
        <end position="111"/>
    </location>
</feature>
<dbReference type="Proteomes" id="UP000523161">
    <property type="component" value="Unassembled WGS sequence"/>
</dbReference>
<keyword evidence="3" id="KW-1185">Reference proteome</keyword>
<dbReference type="EMBL" id="JABSOD010000006">
    <property type="protein sequence ID" value="NRQ42512.1"/>
    <property type="molecule type" value="Genomic_DNA"/>
</dbReference>
<accession>A0A7Y5EI89</accession>
<evidence type="ECO:0000313" key="3">
    <source>
        <dbReference type="Proteomes" id="UP000523161"/>
    </source>
</evidence>
<feature type="signal peptide" evidence="1">
    <location>
        <begin position="1"/>
        <end position="18"/>
    </location>
</feature>
<dbReference type="RefSeq" id="WP_173500754.1">
    <property type="nucleotide sequence ID" value="NZ_JABSOD010000006.1"/>
</dbReference>
<organism evidence="2 3">
    <name type="scientific">Rheinheimera lutimaris</name>
    <dbReference type="NCBI Taxonomy" id="2740584"/>
    <lineage>
        <taxon>Bacteria</taxon>
        <taxon>Pseudomonadati</taxon>
        <taxon>Pseudomonadota</taxon>
        <taxon>Gammaproteobacteria</taxon>
        <taxon>Chromatiales</taxon>
        <taxon>Chromatiaceae</taxon>
        <taxon>Rheinheimera</taxon>
    </lineage>
</organism>
<sequence>MAHIVKLIALVFVVSAQAADISGIWKHADKPAWLNINMQTGLVTVQRHDNAPGAVGLTVIKDLSAAAPIWHGKMYAAEEGDYIAVSLELKDNQTLIVVDSDVVEILRLIRP</sequence>
<proteinExistence type="predicted"/>
<evidence type="ECO:0000256" key="1">
    <source>
        <dbReference type="SAM" id="SignalP"/>
    </source>
</evidence>
<protein>
    <submittedName>
        <fullName evidence="2">DUF2147 domain-containing protein</fullName>
    </submittedName>
</protein>
<keyword evidence="1" id="KW-0732">Signal</keyword>
<comment type="caution">
    <text evidence="2">The sequence shown here is derived from an EMBL/GenBank/DDBJ whole genome shotgun (WGS) entry which is preliminary data.</text>
</comment>
<dbReference type="AlphaFoldDB" id="A0A7Y5EI89"/>
<evidence type="ECO:0000313" key="2">
    <source>
        <dbReference type="EMBL" id="NRQ42512.1"/>
    </source>
</evidence>
<gene>
    <name evidence="2" type="ORF">HRH59_07985</name>
</gene>
<reference evidence="2 3" key="1">
    <citation type="submission" date="2020-06" db="EMBL/GenBank/DDBJ databases">
        <title>Rheinheimera sp. nov., a marine bacterium isolated from coastal.</title>
        <authorList>
            <person name="Yu Q."/>
            <person name="Qi Y."/>
            <person name="Pu J."/>
        </authorList>
    </citation>
    <scope>NUCLEOTIDE SEQUENCE [LARGE SCALE GENOMIC DNA]</scope>
    <source>
        <strain evidence="2 3">YQF-2</strain>
    </source>
</reference>